<keyword evidence="2" id="KW-1185">Reference proteome</keyword>
<evidence type="ECO:0000313" key="1">
    <source>
        <dbReference type="EMBL" id="AEV69993.1"/>
    </source>
</evidence>
<dbReference type="HOGENOM" id="CLU_820950_0_0_9"/>
<name>G8LYK5_ACECE</name>
<evidence type="ECO:0008006" key="3">
    <source>
        <dbReference type="Google" id="ProtNLM"/>
    </source>
</evidence>
<dbReference type="KEGG" id="ccl:Clocl_3514"/>
<evidence type="ECO:0000313" key="2">
    <source>
        <dbReference type="Proteomes" id="UP000005435"/>
    </source>
</evidence>
<protein>
    <recommendedName>
        <fullName evidence="3">DUF4037 domain-containing protein</fullName>
    </recommendedName>
</protein>
<dbReference type="Proteomes" id="UP000005435">
    <property type="component" value="Chromosome"/>
</dbReference>
<dbReference type="RefSeq" id="WP_014256520.1">
    <property type="nucleotide sequence ID" value="NC_016627.1"/>
</dbReference>
<sequence>MGRPYVDVKRNNISDVLLKHLNDRLPEFISLPGVVGITLNGGLSRGFADHLSEIDITIFLEPDTYKYWQENKTPITLGIVVLDGVLYDIKVLDFEREKEKKYGEVELWDLSYSKILYDPHNKIAEMYENKLSNKLDVSRSQSYLFGAWWSYKLAGDIWISRDDALQGHFTLNESIPLLLKALYAANNEYIPHEKWIIHMSRTLEWKPIDWEERLGRAMSTGDLSINSLIDRQNCIEKLWLEIDNYIRETYYPDLRLKVMQKSFYELMQLLVQNQTVSVSEWNKKSSIAILNGEPFYRVTEIKNGYIILNMEKLLGLSANDMYYWHYEIVKDIVDNLDMSKTNKDLPSAGTSE</sequence>
<dbReference type="EMBL" id="CP003065">
    <property type="protein sequence ID" value="AEV69993.1"/>
    <property type="molecule type" value="Genomic_DNA"/>
</dbReference>
<dbReference type="OrthoDB" id="2525702at2"/>
<reference evidence="2" key="1">
    <citation type="submission" date="2011-12" db="EMBL/GenBank/DDBJ databases">
        <title>Complete sequence of Clostridium clariflavum DSM 19732.</title>
        <authorList>
            <consortium name="US DOE Joint Genome Institute"/>
            <person name="Lucas S."/>
            <person name="Han J."/>
            <person name="Lapidus A."/>
            <person name="Cheng J.-F."/>
            <person name="Goodwin L."/>
            <person name="Pitluck S."/>
            <person name="Peters L."/>
            <person name="Teshima H."/>
            <person name="Detter J.C."/>
            <person name="Han C."/>
            <person name="Tapia R."/>
            <person name="Land M."/>
            <person name="Hauser L."/>
            <person name="Kyrpides N."/>
            <person name="Ivanova N."/>
            <person name="Pagani I."/>
            <person name="Kitzmiller T."/>
            <person name="Lynd L."/>
            <person name="Izquierdo J."/>
            <person name="Woyke T."/>
        </authorList>
    </citation>
    <scope>NUCLEOTIDE SEQUENCE [LARGE SCALE GENOMIC DNA]</scope>
    <source>
        <strain evidence="2">DSM 19732 / NBRC 101661 / EBR45</strain>
    </source>
</reference>
<organism evidence="1 2">
    <name type="scientific">Acetivibrio clariflavus (strain DSM 19732 / NBRC 101661 / EBR45)</name>
    <name type="common">Clostridium clariflavum</name>
    <dbReference type="NCBI Taxonomy" id="720554"/>
    <lineage>
        <taxon>Bacteria</taxon>
        <taxon>Bacillati</taxon>
        <taxon>Bacillota</taxon>
        <taxon>Clostridia</taxon>
        <taxon>Eubacteriales</taxon>
        <taxon>Oscillospiraceae</taxon>
        <taxon>Acetivibrio</taxon>
    </lineage>
</organism>
<gene>
    <name evidence="1" type="ordered locus">Clocl_3514</name>
</gene>
<proteinExistence type="predicted"/>
<dbReference type="AlphaFoldDB" id="G8LYK5"/>
<dbReference type="eggNOG" id="ENOG502Z8GD">
    <property type="taxonomic scope" value="Bacteria"/>
</dbReference>
<accession>G8LYK5</accession>
<reference evidence="1 2" key="2">
    <citation type="journal article" date="2012" name="Stand. Genomic Sci.">
        <title>Complete Genome Sequence of Clostridium clariflavum DSM 19732.</title>
        <authorList>
            <person name="Izquierdo J.A."/>
            <person name="Goodwin L."/>
            <person name="Davenport K.W."/>
            <person name="Teshima H."/>
            <person name="Bruce D."/>
            <person name="Detter C."/>
            <person name="Tapia R."/>
            <person name="Han S."/>
            <person name="Land M."/>
            <person name="Hauser L."/>
            <person name="Jeffries C.D."/>
            <person name="Han J."/>
            <person name="Pitluck S."/>
            <person name="Nolan M."/>
            <person name="Chen A."/>
            <person name="Huntemann M."/>
            <person name="Mavromatis K."/>
            <person name="Mikhailova N."/>
            <person name="Liolios K."/>
            <person name="Woyke T."/>
            <person name="Lynd L.R."/>
        </authorList>
    </citation>
    <scope>NUCLEOTIDE SEQUENCE [LARGE SCALE GENOMIC DNA]</scope>
    <source>
        <strain evidence="2">DSM 19732 / NBRC 101661 / EBR45</strain>
    </source>
</reference>